<evidence type="ECO:0000259" key="1">
    <source>
        <dbReference type="Pfam" id="PF02514"/>
    </source>
</evidence>
<dbReference type="Proteomes" id="UP001206925">
    <property type="component" value="Unassembled WGS sequence"/>
</dbReference>
<dbReference type="PANTHER" id="PTHR44119">
    <property type="entry name" value="MAGNESIUM-CHELATASE SUBUNIT CHLH, CHLOROPLASTIC"/>
    <property type="match status" value="1"/>
</dbReference>
<feature type="domain" description="CobN/magnesium chelatase" evidence="1">
    <location>
        <begin position="2"/>
        <end position="139"/>
    </location>
</feature>
<evidence type="ECO:0000313" key="2">
    <source>
        <dbReference type="EMBL" id="KAI7738303.1"/>
    </source>
</evidence>
<dbReference type="Pfam" id="PF02514">
    <property type="entry name" value="CobN-Mg_chel"/>
    <property type="match status" value="1"/>
</dbReference>
<protein>
    <recommendedName>
        <fullName evidence="1">CobN/magnesium chelatase domain-containing protein</fullName>
    </recommendedName>
</protein>
<dbReference type="EMBL" id="JAMZMK010008835">
    <property type="protein sequence ID" value="KAI7738303.1"/>
    <property type="molecule type" value="Genomic_DNA"/>
</dbReference>
<dbReference type="PANTHER" id="PTHR44119:SF1">
    <property type="entry name" value="MAGNESIUM-CHELATASE SUBUNIT CHLH, CHLOROPLASTIC"/>
    <property type="match status" value="1"/>
</dbReference>
<gene>
    <name evidence="2" type="ORF">M8C21_012965</name>
</gene>
<dbReference type="AlphaFoldDB" id="A0AAD5CAD0"/>
<comment type="caution">
    <text evidence="2">The sequence shown here is derived from an EMBL/GenBank/DDBJ whole genome shotgun (WGS) entry which is preliminary data.</text>
</comment>
<dbReference type="InterPro" id="IPR003672">
    <property type="entry name" value="CobN/Mg_chltase"/>
</dbReference>
<dbReference type="GO" id="GO:0009507">
    <property type="term" value="C:chloroplast"/>
    <property type="evidence" value="ECO:0007669"/>
    <property type="project" value="TreeGrafter"/>
</dbReference>
<feature type="non-terminal residue" evidence="2">
    <location>
        <position position="149"/>
    </location>
</feature>
<reference evidence="2" key="1">
    <citation type="submission" date="2022-06" db="EMBL/GenBank/DDBJ databases">
        <title>Uncovering the hologenomic basis of an extraordinary plant invasion.</title>
        <authorList>
            <person name="Bieker V.C."/>
            <person name="Martin M.D."/>
            <person name="Gilbert T."/>
            <person name="Hodgins K."/>
            <person name="Battlay P."/>
            <person name="Petersen B."/>
            <person name="Wilson J."/>
        </authorList>
    </citation>
    <scope>NUCLEOTIDE SEQUENCE</scope>
    <source>
        <strain evidence="2">AA19_3_7</strain>
        <tissue evidence="2">Leaf</tissue>
    </source>
</reference>
<accession>A0AAD5CAD0</accession>
<evidence type="ECO:0000313" key="3">
    <source>
        <dbReference type="Proteomes" id="UP001206925"/>
    </source>
</evidence>
<sequence>TTEKWLNNTLGFHPIQVALQVALPELDGGMEPIIFVGRDPRTGKSHALHKRVEQLCTRTIKWAEQKRKKKTKKRVAITVFSFPPDKGNVGTTACLNVFASIFSVLQDLKRDIYNAEGLPATSAELIEDVLHDKEAQFSSPNLNIAYMMG</sequence>
<organism evidence="2 3">
    <name type="scientific">Ambrosia artemisiifolia</name>
    <name type="common">Common ragweed</name>
    <dbReference type="NCBI Taxonomy" id="4212"/>
    <lineage>
        <taxon>Eukaryota</taxon>
        <taxon>Viridiplantae</taxon>
        <taxon>Streptophyta</taxon>
        <taxon>Embryophyta</taxon>
        <taxon>Tracheophyta</taxon>
        <taxon>Spermatophyta</taxon>
        <taxon>Magnoliopsida</taxon>
        <taxon>eudicotyledons</taxon>
        <taxon>Gunneridae</taxon>
        <taxon>Pentapetalae</taxon>
        <taxon>asterids</taxon>
        <taxon>campanulids</taxon>
        <taxon>Asterales</taxon>
        <taxon>Asteraceae</taxon>
        <taxon>Asteroideae</taxon>
        <taxon>Heliantheae alliance</taxon>
        <taxon>Heliantheae</taxon>
        <taxon>Ambrosia</taxon>
    </lineage>
</organism>
<name>A0AAD5CAD0_AMBAR</name>
<feature type="non-terminal residue" evidence="2">
    <location>
        <position position="1"/>
    </location>
</feature>
<keyword evidence="3" id="KW-1185">Reference proteome</keyword>
<proteinExistence type="predicted"/>